<dbReference type="EMBL" id="JASBWR010000072">
    <property type="protein sequence ID" value="KAJ9098961.1"/>
    <property type="molecule type" value="Genomic_DNA"/>
</dbReference>
<protein>
    <submittedName>
        <fullName evidence="1">Uncharacterized protein</fullName>
    </submittedName>
</protein>
<comment type="caution">
    <text evidence="1">The sequence shown here is derived from an EMBL/GenBank/DDBJ whole genome shotgun (WGS) entry which is preliminary data.</text>
</comment>
<evidence type="ECO:0000313" key="2">
    <source>
        <dbReference type="Proteomes" id="UP001241377"/>
    </source>
</evidence>
<proteinExistence type="predicted"/>
<gene>
    <name evidence="1" type="ORF">QFC19_006185</name>
</gene>
<keyword evidence="2" id="KW-1185">Reference proteome</keyword>
<sequence length="526" mass="57224">MDPIRARLDVISPETSQDTATTLTNPRAILDEAFARRLLGEKSGPTYNRNGNATTSTQDSTIALAKNFALCIEFERTVEDESLWQSSFANLGQLDGDAGGDSAQSKKTGHQGKDVLLIWPDIESHDDLESASDHEPRLSIYESVLEHHPSLAELLDVDATADGIAVQVSLVRPPVLTKVILHRIPSDGESSCETFLDHAEEAKDVLEELAGKRSDSAQSDSNVAVPVIMHQNTHWTSAKGNTYIVLLALPFTQGVISSSSTEVIISSTPSTAPISRQNGISSELSGSNPMIDRLAFSATLQHRHAALGGMARSATTRSTRQQRAMMNFSADGFLSASLVVDPARERKEAGRKKRAEMRGLMSSVGIDELEEEEDEADDPFWDDELDDDHPASNDGEDTDVVLGLGARSSLSESSGSITPRPRSFVDSPEYHHLSAITPDMQVQDESYEKPLMNGIIDTGIAHPGGSVGRDSMNGLGETEEQAAFRGFAFEPFPLRRRPLSASTRFYDSAVKFTDKGKGKMRGRRRD</sequence>
<name>A0ACC2VIM5_9TREE</name>
<accession>A0ACC2VIM5</accession>
<reference evidence="1" key="1">
    <citation type="submission" date="2023-04" db="EMBL/GenBank/DDBJ databases">
        <title>Draft Genome sequencing of Naganishia species isolated from polar environments using Oxford Nanopore Technology.</title>
        <authorList>
            <person name="Leo P."/>
            <person name="Venkateswaran K."/>
        </authorList>
    </citation>
    <scope>NUCLEOTIDE SEQUENCE</scope>
    <source>
        <strain evidence="1">MNA-CCFEE 5261</strain>
    </source>
</reference>
<evidence type="ECO:0000313" key="1">
    <source>
        <dbReference type="EMBL" id="KAJ9098961.1"/>
    </source>
</evidence>
<dbReference type="Proteomes" id="UP001241377">
    <property type="component" value="Unassembled WGS sequence"/>
</dbReference>
<organism evidence="1 2">
    <name type="scientific">Naganishia cerealis</name>
    <dbReference type="NCBI Taxonomy" id="610337"/>
    <lineage>
        <taxon>Eukaryota</taxon>
        <taxon>Fungi</taxon>
        <taxon>Dikarya</taxon>
        <taxon>Basidiomycota</taxon>
        <taxon>Agaricomycotina</taxon>
        <taxon>Tremellomycetes</taxon>
        <taxon>Filobasidiales</taxon>
        <taxon>Filobasidiaceae</taxon>
        <taxon>Naganishia</taxon>
    </lineage>
</organism>